<dbReference type="PROSITE" id="PS50404">
    <property type="entry name" value="GST_NTER"/>
    <property type="match status" value="1"/>
</dbReference>
<proteinExistence type="predicted"/>
<keyword evidence="3" id="KW-1185">Reference proteome</keyword>
<accession>A0A347ULB2</accession>
<dbReference type="GO" id="GO:0005737">
    <property type="term" value="C:cytoplasm"/>
    <property type="evidence" value="ECO:0007669"/>
    <property type="project" value="TreeGrafter"/>
</dbReference>
<feature type="domain" description="GST N-terminal" evidence="1">
    <location>
        <begin position="1"/>
        <end position="65"/>
    </location>
</feature>
<keyword evidence="2" id="KW-0808">Transferase</keyword>
<sequence length="191" mass="21456">MRARLALASAGIPCELREILLRDKAPELLQSSPKGTVPVLVTDTEVIDESLDIMLCALGRNDPEGWLDMPDTGLELIARSDSEFKPNLDAYKYKDDTAARTRAATFLHELDARLSPNLFGARPKLADMAILTFVRQFAFVDKPWFDAQDWPNLSNWLQDFITSSRFATIMQKYPKWQAGDSPTLFPGGNIH</sequence>
<dbReference type="InterPro" id="IPR050983">
    <property type="entry name" value="GST_Omega/HSP26"/>
</dbReference>
<evidence type="ECO:0000313" key="3">
    <source>
        <dbReference type="Proteomes" id="UP000261704"/>
    </source>
</evidence>
<dbReference type="Proteomes" id="UP000261704">
    <property type="component" value="Chromosome"/>
</dbReference>
<dbReference type="SUPFAM" id="SSF47616">
    <property type="entry name" value="GST C-terminal domain-like"/>
    <property type="match status" value="1"/>
</dbReference>
<dbReference type="KEGG" id="pamo:BAR1_01080"/>
<dbReference type="InterPro" id="IPR036282">
    <property type="entry name" value="Glutathione-S-Trfase_C_sf"/>
</dbReference>
<dbReference type="Gene3D" id="1.20.1050.10">
    <property type="match status" value="1"/>
</dbReference>
<gene>
    <name evidence="2" type="ORF">BAR1_01080</name>
</gene>
<protein>
    <submittedName>
        <fullName evidence="2">Glutathione S-transferase</fullName>
    </submittedName>
</protein>
<dbReference type="SUPFAM" id="SSF52833">
    <property type="entry name" value="Thioredoxin-like"/>
    <property type="match status" value="1"/>
</dbReference>
<dbReference type="CDD" id="cd03196">
    <property type="entry name" value="GST_C_5"/>
    <property type="match status" value="1"/>
</dbReference>
<dbReference type="OrthoDB" id="9813092at2"/>
<name>A0A347ULB2_9RHOB</name>
<organism evidence="2 3">
    <name type="scientific">Profundibacter amoris</name>
    <dbReference type="NCBI Taxonomy" id="2171755"/>
    <lineage>
        <taxon>Bacteria</taxon>
        <taxon>Pseudomonadati</taxon>
        <taxon>Pseudomonadota</taxon>
        <taxon>Alphaproteobacteria</taxon>
        <taxon>Rhodobacterales</taxon>
        <taxon>Paracoccaceae</taxon>
        <taxon>Profundibacter</taxon>
    </lineage>
</organism>
<dbReference type="EMBL" id="CP032125">
    <property type="protein sequence ID" value="AXX99640.1"/>
    <property type="molecule type" value="Genomic_DNA"/>
</dbReference>
<evidence type="ECO:0000313" key="2">
    <source>
        <dbReference type="EMBL" id="AXX99640.1"/>
    </source>
</evidence>
<dbReference type="InterPro" id="IPR036249">
    <property type="entry name" value="Thioredoxin-like_sf"/>
</dbReference>
<dbReference type="AlphaFoldDB" id="A0A347ULB2"/>
<dbReference type="Gene3D" id="3.40.30.10">
    <property type="entry name" value="Glutaredoxin"/>
    <property type="match status" value="1"/>
</dbReference>
<reference evidence="2 3" key="1">
    <citation type="submission" date="2018-09" db="EMBL/GenBank/DDBJ databases">
        <title>Profundibacter amoris BAR1 gen. nov., sp. nov., a new member of the Roseobacter clade isolated at Lokis Castle Vent Field on the Arctic Mid-Oceanic Ridge.</title>
        <authorList>
            <person name="Le Moine Bauer S."/>
            <person name="Sjoeberg A.G."/>
            <person name="L'Haridon S."/>
            <person name="Stokke R."/>
            <person name="Roalkvam I."/>
            <person name="Steen I.H."/>
            <person name="Dahle H."/>
        </authorList>
    </citation>
    <scope>NUCLEOTIDE SEQUENCE [LARGE SCALE GENOMIC DNA]</scope>
    <source>
        <strain evidence="2 3">BAR1</strain>
    </source>
</reference>
<dbReference type="Pfam" id="PF13417">
    <property type="entry name" value="GST_N_3"/>
    <property type="match status" value="1"/>
</dbReference>
<dbReference type="GO" id="GO:0016740">
    <property type="term" value="F:transferase activity"/>
    <property type="evidence" value="ECO:0007669"/>
    <property type="project" value="UniProtKB-KW"/>
</dbReference>
<dbReference type="InterPro" id="IPR004045">
    <property type="entry name" value="Glutathione_S-Trfase_N"/>
</dbReference>
<dbReference type="PANTHER" id="PTHR43968:SF6">
    <property type="entry name" value="GLUTATHIONE S-TRANSFERASE OMEGA"/>
    <property type="match status" value="1"/>
</dbReference>
<dbReference type="Pfam" id="PF13410">
    <property type="entry name" value="GST_C_2"/>
    <property type="match status" value="1"/>
</dbReference>
<dbReference type="PANTHER" id="PTHR43968">
    <property type="match status" value="1"/>
</dbReference>
<evidence type="ECO:0000259" key="1">
    <source>
        <dbReference type="PROSITE" id="PS50404"/>
    </source>
</evidence>